<proteinExistence type="predicted"/>
<dbReference type="EMBL" id="CAJVPY010000542">
    <property type="protein sequence ID" value="CAG8478990.1"/>
    <property type="molecule type" value="Genomic_DNA"/>
</dbReference>
<dbReference type="Proteomes" id="UP000789405">
    <property type="component" value="Unassembled WGS sequence"/>
</dbReference>
<dbReference type="Pfam" id="PF20976">
    <property type="entry name" value="Pop8"/>
    <property type="match status" value="1"/>
</dbReference>
<dbReference type="InterPro" id="IPR038085">
    <property type="entry name" value="Rnp2-like_sf"/>
</dbReference>
<reference evidence="4" key="1">
    <citation type="submission" date="2021-06" db="EMBL/GenBank/DDBJ databases">
        <authorList>
            <person name="Kallberg Y."/>
            <person name="Tangrot J."/>
            <person name="Rosling A."/>
        </authorList>
    </citation>
    <scope>NUCLEOTIDE SEQUENCE</scope>
    <source>
        <strain evidence="4">MA453B</strain>
    </source>
</reference>
<sequence length="162" mass="18031">MTSTNTSRSTTLNQIEGQSTNSSSTIPKYTRYTITTSEWHYLKIKINFDPPTDPLPTITSLALRSLISRSLSEAFGVIGSGIHVDILYWSGDDSQSEEYIGVIRVPREDLTTLWSSLTLFNAALDVGDQISKEINFEVLGNSAFLMGLCTDSREWTKKLLNS</sequence>
<gene>
    <name evidence="4" type="ORF">DERYTH_LOCUS1826</name>
</gene>
<accession>A0A9N8Z656</accession>
<evidence type="ECO:0000313" key="4">
    <source>
        <dbReference type="EMBL" id="CAG8478990.1"/>
    </source>
</evidence>
<organism evidence="4 5">
    <name type="scientific">Dentiscutata erythropus</name>
    <dbReference type="NCBI Taxonomy" id="1348616"/>
    <lineage>
        <taxon>Eukaryota</taxon>
        <taxon>Fungi</taxon>
        <taxon>Fungi incertae sedis</taxon>
        <taxon>Mucoromycota</taxon>
        <taxon>Glomeromycotina</taxon>
        <taxon>Glomeromycetes</taxon>
        <taxon>Diversisporales</taxon>
        <taxon>Gigasporaceae</taxon>
        <taxon>Dentiscutata</taxon>
    </lineage>
</organism>
<dbReference type="GO" id="GO:0005730">
    <property type="term" value="C:nucleolus"/>
    <property type="evidence" value="ECO:0007669"/>
    <property type="project" value="TreeGrafter"/>
</dbReference>
<dbReference type="PANTHER" id="PTHR15441">
    <property type="entry name" value="RIBONUCLEASE P PROTEIN SUBUNIT P14"/>
    <property type="match status" value="1"/>
</dbReference>
<dbReference type="GO" id="GO:0033204">
    <property type="term" value="F:ribonuclease P RNA binding"/>
    <property type="evidence" value="ECO:0007669"/>
    <property type="project" value="TreeGrafter"/>
</dbReference>
<dbReference type="AlphaFoldDB" id="A0A9N8Z656"/>
<evidence type="ECO:0000313" key="5">
    <source>
        <dbReference type="Proteomes" id="UP000789405"/>
    </source>
</evidence>
<dbReference type="GO" id="GO:0030681">
    <property type="term" value="C:multimeric ribonuclease P complex"/>
    <property type="evidence" value="ECO:0007669"/>
    <property type="project" value="TreeGrafter"/>
</dbReference>
<feature type="compositionally biased region" description="Low complexity" evidence="2">
    <location>
        <begin position="1"/>
        <end position="11"/>
    </location>
</feature>
<feature type="compositionally biased region" description="Polar residues" evidence="2">
    <location>
        <begin position="12"/>
        <end position="23"/>
    </location>
</feature>
<dbReference type="OrthoDB" id="5530243at2759"/>
<dbReference type="GO" id="GO:0001682">
    <property type="term" value="P:tRNA 5'-leader removal"/>
    <property type="evidence" value="ECO:0007669"/>
    <property type="project" value="TreeGrafter"/>
</dbReference>
<evidence type="ECO:0000256" key="2">
    <source>
        <dbReference type="SAM" id="MobiDB-lite"/>
    </source>
</evidence>
<feature type="region of interest" description="Disordered" evidence="2">
    <location>
        <begin position="1"/>
        <end position="23"/>
    </location>
</feature>
<comment type="caution">
    <text evidence="4">The sequence shown here is derived from an EMBL/GenBank/DDBJ whole genome shotgun (WGS) entry which is preliminary data.</text>
</comment>
<keyword evidence="1" id="KW-0819">tRNA processing</keyword>
<dbReference type="SUPFAM" id="SSF160350">
    <property type="entry name" value="Rnp2-like"/>
    <property type="match status" value="1"/>
</dbReference>
<evidence type="ECO:0000256" key="1">
    <source>
        <dbReference type="ARBA" id="ARBA00022694"/>
    </source>
</evidence>
<evidence type="ECO:0000259" key="3">
    <source>
        <dbReference type="Pfam" id="PF20976"/>
    </source>
</evidence>
<dbReference type="Gene3D" id="3.30.70.3250">
    <property type="entry name" value="Ribonuclease P, Pop5 subunit"/>
    <property type="match status" value="1"/>
</dbReference>
<protein>
    <submittedName>
        <fullName evidence="4">10900_t:CDS:1</fullName>
    </submittedName>
</protein>
<keyword evidence="5" id="KW-1185">Reference proteome</keyword>
<feature type="domain" description="Ribonucleases P/MRP subunit Pop8-like" evidence="3">
    <location>
        <begin position="38"/>
        <end position="119"/>
    </location>
</feature>
<dbReference type="PANTHER" id="PTHR15441:SF1">
    <property type="entry name" value="RIBONUCLEASE P PROTEIN SUBUNIT P14"/>
    <property type="match status" value="1"/>
</dbReference>
<name>A0A9N8Z656_9GLOM</name>
<dbReference type="InterPro" id="IPR049128">
    <property type="entry name" value="Pop8-like_dom"/>
</dbReference>